<proteinExistence type="predicted"/>
<dbReference type="InterPro" id="IPR037465">
    <property type="entry name" value="YlxR"/>
</dbReference>
<dbReference type="PANTHER" id="PTHR34215:SF1">
    <property type="entry name" value="YLXR DOMAIN-CONTAINING PROTEIN"/>
    <property type="match status" value="1"/>
</dbReference>
<reference evidence="2 3" key="1">
    <citation type="journal article" date="2015" name="Genome Announc.">
        <title>Expanding the biotechnology potential of lactobacilli through comparative genomics of 213 strains and associated genera.</title>
        <authorList>
            <person name="Sun Z."/>
            <person name="Harris H.M."/>
            <person name="McCann A."/>
            <person name="Guo C."/>
            <person name="Argimon S."/>
            <person name="Zhang W."/>
            <person name="Yang X."/>
            <person name="Jeffery I.B."/>
            <person name="Cooney J.C."/>
            <person name="Kagawa T.F."/>
            <person name="Liu W."/>
            <person name="Song Y."/>
            <person name="Salvetti E."/>
            <person name="Wrobel A."/>
            <person name="Rasinkangas P."/>
            <person name="Parkhill J."/>
            <person name="Rea M.C."/>
            <person name="O'Sullivan O."/>
            <person name="Ritari J."/>
            <person name="Douillard F.P."/>
            <person name="Paul Ross R."/>
            <person name="Yang R."/>
            <person name="Briner A.E."/>
            <person name="Felis G.E."/>
            <person name="de Vos W.M."/>
            <person name="Barrangou R."/>
            <person name="Klaenhammer T.R."/>
            <person name="Caufield P.W."/>
            <person name="Cui Y."/>
            <person name="Zhang H."/>
            <person name="O'Toole P.W."/>
        </authorList>
    </citation>
    <scope>NUCLEOTIDE SEQUENCE [LARGE SCALE GENOMIC DNA]</scope>
    <source>
        <strain evidence="2 3">DSM 15638</strain>
    </source>
</reference>
<dbReference type="Proteomes" id="UP000051450">
    <property type="component" value="Unassembled WGS sequence"/>
</dbReference>
<name>A0A0R1HM87_9LACO</name>
<keyword evidence="3" id="KW-1185">Reference proteome</keyword>
<organism evidence="2 3">
    <name type="scientific">Dellaglioa algida DSM 15638</name>
    <dbReference type="NCBI Taxonomy" id="1423719"/>
    <lineage>
        <taxon>Bacteria</taxon>
        <taxon>Bacillati</taxon>
        <taxon>Bacillota</taxon>
        <taxon>Bacilli</taxon>
        <taxon>Lactobacillales</taxon>
        <taxon>Lactobacillaceae</taxon>
        <taxon>Dellaglioa</taxon>
    </lineage>
</organism>
<dbReference type="Pfam" id="PF04296">
    <property type="entry name" value="YlxR"/>
    <property type="match status" value="1"/>
</dbReference>
<evidence type="ECO:0000259" key="1">
    <source>
        <dbReference type="Pfam" id="PF04296"/>
    </source>
</evidence>
<dbReference type="OrthoDB" id="9813251at2"/>
<dbReference type="PATRIC" id="fig|1423719.4.peg.308"/>
<feature type="domain" description="YlxR" evidence="1">
    <location>
        <begin position="9"/>
        <end position="81"/>
    </location>
</feature>
<dbReference type="InterPro" id="IPR035931">
    <property type="entry name" value="YlxR-like_sf"/>
</dbReference>
<dbReference type="RefSeq" id="WP_057973620.1">
    <property type="nucleotide sequence ID" value="NZ_AZDI01000001.1"/>
</dbReference>
<gene>
    <name evidence="2" type="ORF">FC66_GL000305</name>
</gene>
<evidence type="ECO:0000313" key="2">
    <source>
        <dbReference type="EMBL" id="KRK46681.1"/>
    </source>
</evidence>
<dbReference type="AlphaFoldDB" id="A0A0R1HM87"/>
<dbReference type="PANTHER" id="PTHR34215">
    <property type="entry name" value="BLL0784 PROTEIN"/>
    <property type="match status" value="1"/>
</dbReference>
<sequence>MINRKIPMRKDIVTGEMKPKKELVRVVKNKENEVSLDPTGKKPGRGAYIFLDVDVAKKAQKERTFNKAFGIKIDDSFYEELVEYVDHQVARRELFKDGK</sequence>
<dbReference type="Gene3D" id="3.30.1230.10">
    <property type="entry name" value="YlxR-like"/>
    <property type="match status" value="1"/>
</dbReference>
<dbReference type="STRING" id="1423719.FC66_GL000305"/>
<dbReference type="NCBIfam" id="NF047356">
    <property type="entry name" value="RNA_bind_RnpM"/>
    <property type="match status" value="1"/>
</dbReference>
<dbReference type="CDD" id="cd00279">
    <property type="entry name" value="YlxR"/>
    <property type="match status" value="1"/>
</dbReference>
<dbReference type="InterPro" id="IPR007393">
    <property type="entry name" value="YlxR_dom"/>
</dbReference>
<comment type="caution">
    <text evidence="2">The sequence shown here is derived from an EMBL/GenBank/DDBJ whole genome shotgun (WGS) entry which is preliminary data.</text>
</comment>
<evidence type="ECO:0000313" key="3">
    <source>
        <dbReference type="Proteomes" id="UP000051450"/>
    </source>
</evidence>
<protein>
    <submittedName>
        <fullName evidence="2">Cytosolic protein YlxR</fullName>
    </submittedName>
</protein>
<dbReference type="EMBL" id="AZDI01000001">
    <property type="protein sequence ID" value="KRK46681.1"/>
    <property type="molecule type" value="Genomic_DNA"/>
</dbReference>
<accession>A0A0R1HM87</accession>
<dbReference type="SUPFAM" id="SSF64376">
    <property type="entry name" value="YlxR-like"/>
    <property type="match status" value="1"/>
</dbReference>